<gene>
    <name evidence="2" type="ORF">SAMN04489812_3943</name>
</gene>
<accession>A0A1H1X6J4</accession>
<dbReference type="STRING" id="630515.SAMN04489812_3943"/>
<dbReference type="OrthoDB" id="9900176at2"/>
<evidence type="ECO:0000256" key="1">
    <source>
        <dbReference type="SAM" id="MobiDB-lite"/>
    </source>
</evidence>
<dbReference type="RefSeq" id="WP_157683572.1">
    <property type="nucleotide sequence ID" value="NZ_LT629772.1"/>
</dbReference>
<feature type="compositionally biased region" description="Polar residues" evidence="1">
    <location>
        <begin position="94"/>
        <end position="104"/>
    </location>
</feature>
<sequence length="116" mass="12582">MIAGWMILIALIVGAVLMLGRTHRRADPHAWTAADSDHFTESGRDADRRRGRQELRLLAAAHAVRDGLTRVGSDLNRAARFDRARAELMEPGSTAPTTAAPSSDRTSEPDDHSLAA</sequence>
<dbReference type="EMBL" id="LT629772">
    <property type="protein sequence ID" value="SDT04710.1"/>
    <property type="molecule type" value="Genomic_DNA"/>
</dbReference>
<feature type="region of interest" description="Disordered" evidence="1">
    <location>
        <begin position="85"/>
        <end position="116"/>
    </location>
</feature>
<keyword evidence="3" id="KW-1185">Reference proteome</keyword>
<evidence type="ECO:0000313" key="2">
    <source>
        <dbReference type="EMBL" id="SDT04710.1"/>
    </source>
</evidence>
<protein>
    <submittedName>
        <fullName evidence="2">Uncharacterized protein</fullName>
    </submittedName>
</protein>
<feature type="compositionally biased region" description="Basic and acidic residues" evidence="1">
    <location>
        <begin position="105"/>
        <end position="116"/>
    </location>
</feature>
<dbReference type="Proteomes" id="UP000199103">
    <property type="component" value="Chromosome I"/>
</dbReference>
<reference evidence="2 3" key="1">
    <citation type="submission" date="2016-10" db="EMBL/GenBank/DDBJ databases">
        <authorList>
            <person name="de Groot N.N."/>
        </authorList>
    </citation>
    <scope>NUCLEOTIDE SEQUENCE [LARGE SCALE GENOMIC DNA]</scope>
    <source>
        <strain evidence="2 3">DSM 21800</strain>
    </source>
</reference>
<dbReference type="AlphaFoldDB" id="A0A1H1X6J4"/>
<proteinExistence type="predicted"/>
<organism evidence="2 3">
    <name type="scientific">Microlunatus soli</name>
    <dbReference type="NCBI Taxonomy" id="630515"/>
    <lineage>
        <taxon>Bacteria</taxon>
        <taxon>Bacillati</taxon>
        <taxon>Actinomycetota</taxon>
        <taxon>Actinomycetes</taxon>
        <taxon>Propionibacteriales</taxon>
        <taxon>Propionibacteriaceae</taxon>
        <taxon>Microlunatus</taxon>
    </lineage>
</organism>
<evidence type="ECO:0000313" key="3">
    <source>
        <dbReference type="Proteomes" id="UP000199103"/>
    </source>
</evidence>
<name>A0A1H1X6J4_9ACTN</name>